<reference evidence="8" key="1">
    <citation type="submission" date="2022-04" db="EMBL/GenBank/DDBJ databases">
        <title>A functionally conserved STORR gene fusion in Papaver species that diverged 16.8 million years ago.</title>
        <authorList>
            <person name="Catania T."/>
        </authorList>
    </citation>
    <scope>NUCLEOTIDE SEQUENCE</scope>
    <source>
        <strain evidence="8">S-188037</strain>
    </source>
</reference>
<evidence type="ECO:0000259" key="7">
    <source>
        <dbReference type="PROSITE" id="PS51369"/>
    </source>
</evidence>
<dbReference type="GO" id="GO:0003677">
    <property type="term" value="F:DNA binding"/>
    <property type="evidence" value="ECO:0007669"/>
    <property type="project" value="UniProtKB-KW"/>
</dbReference>
<dbReference type="PANTHER" id="PTHR31920">
    <property type="entry name" value="B3 DOMAIN-CONTAINING"/>
    <property type="match status" value="1"/>
</dbReference>
<evidence type="ECO:0000256" key="4">
    <source>
        <dbReference type="ARBA" id="ARBA00023163"/>
    </source>
</evidence>
<proteinExistence type="predicted"/>
<dbReference type="SMART" id="SM01019">
    <property type="entry name" value="B3"/>
    <property type="match status" value="3"/>
</dbReference>
<dbReference type="Proteomes" id="UP001202328">
    <property type="component" value="Unassembled WGS sequence"/>
</dbReference>
<name>A0AAD4SFH4_9MAGN</name>
<dbReference type="CDD" id="cd10017">
    <property type="entry name" value="B3_DNA"/>
    <property type="match status" value="3"/>
</dbReference>
<feature type="domain" description="TF-B3" evidence="6">
    <location>
        <begin position="461"/>
        <end position="556"/>
    </location>
</feature>
<evidence type="ECO:0000256" key="5">
    <source>
        <dbReference type="ARBA" id="ARBA00023242"/>
    </source>
</evidence>
<gene>
    <name evidence="8" type="ORF">MKW98_006457</name>
</gene>
<evidence type="ECO:0000313" key="9">
    <source>
        <dbReference type="Proteomes" id="UP001202328"/>
    </source>
</evidence>
<evidence type="ECO:0000256" key="3">
    <source>
        <dbReference type="ARBA" id="ARBA00023125"/>
    </source>
</evidence>
<keyword evidence="3" id="KW-0238">DNA-binding</keyword>
<dbReference type="AlphaFoldDB" id="A0AAD4SFH4"/>
<evidence type="ECO:0000313" key="8">
    <source>
        <dbReference type="EMBL" id="KAI3905823.1"/>
    </source>
</evidence>
<comment type="caution">
    <text evidence="8">The sequence shown here is derived from an EMBL/GenBank/DDBJ whole genome shotgun (WGS) entry which is preliminary data.</text>
</comment>
<dbReference type="SUPFAM" id="SSF101936">
    <property type="entry name" value="DNA-binding pseudobarrel domain"/>
    <property type="match status" value="3"/>
</dbReference>
<keyword evidence="4" id="KW-0804">Transcription</keyword>
<sequence>MSALCTARIFQLTRELGHKSDGETIQWLLQQFDYCRHKQEILGAQPNYSTPPSFFKVMMMGEFESKLKIPVNFIGNFDGMIPYDSILRSPSGCWNVKVREEEDGGLYFRNGWPDFIEAHYLGHGDIVTMKYVGNSQFDVKLYGTNGCQKVLPSTDSNGVTLEYGETSKGRLINYASEFDQHKYGEGDFGRDSFGPDKTKCGLFKRDALKRKANVIEGRTKVDHPEPYFLASWSENKKYQLEIPEKVVRKLGSTLSAIVALKSTNGRLWNVELKRSKGKVWFYKGWKEFTEHHSLRDGYVLRISYNGNSQFCVRIMNFLESLDDSQTQGEINPKKRCRLSKREEDDNVILLDTPPSRTHVESKTNKERAMLSVPPGFDIPMQLNKNKGTKSLVSDETRLLCLGNERTPSGDCLLVVKQEEKEDTSDVPDASKLFHKSSWRTKGKQMVAEVTKSFKSQTQYPFFVVYMRDSYITSAYLHIPSSFAKKYLPNTIKNVMIRNAYNKVWTVGYLFRGYRTHLAAGWSSLRRHLHISRGDVCVFELLKEKDAEMRVSVFREIDNVITRL</sequence>
<protein>
    <submittedName>
        <fullName evidence="8">Uncharacterized protein</fullName>
    </submittedName>
</protein>
<dbReference type="GO" id="GO:0005634">
    <property type="term" value="C:nucleus"/>
    <property type="evidence" value="ECO:0007669"/>
    <property type="project" value="UniProtKB-SubCell"/>
</dbReference>
<dbReference type="InterPro" id="IPR017887">
    <property type="entry name" value="TF_TCP_subgr"/>
</dbReference>
<dbReference type="Gene3D" id="2.40.330.10">
    <property type="entry name" value="DNA-binding pseudobarrel domain"/>
    <property type="match status" value="3"/>
</dbReference>
<dbReference type="InterPro" id="IPR003340">
    <property type="entry name" value="B3_DNA-bd"/>
</dbReference>
<organism evidence="8 9">
    <name type="scientific">Papaver atlanticum</name>
    <dbReference type="NCBI Taxonomy" id="357466"/>
    <lineage>
        <taxon>Eukaryota</taxon>
        <taxon>Viridiplantae</taxon>
        <taxon>Streptophyta</taxon>
        <taxon>Embryophyta</taxon>
        <taxon>Tracheophyta</taxon>
        <taxon>Spermatophyta</taxon>
        <taxon>Magnoliopsida</taxon>
        <taxon>Ranunculales</taxon>
        <taxon>Papaveraceae</taxon>
        <taxon>Papaveroideae</taxon>
        <taxon>Papaver</taxon>
    </lineage>
</organism>
<comment type="subcellular location">
    <subcellularLocation>
        <location evidence="1">Nucleus</location>
    </subcellularLocation>
</comment>
<keyword evidence="5" id="KW-0539">Nucleus</keyword>
<evidence type="ECO:0000259" key="6">
    <source>
        <dbReference type="PROSITE" id="PS50863"/>
    </source>
</evidence>
<feature type="domain" description="TF-B3" evidence="6">
    <location>
        <begin position="94"/>
        <end position="145"/>
    </location>
</feature>
<dbReference type="EMBL" id="JAJJMB010010911">
    <property type="protein sequence ID" value="KAI3905823.1"/>
    <property type="molecule type" value="Genomic_DNA"/>
</dbReference>
<dbReference type="Pfam" id="PF03634">
    <property type="entry name" value="TCP"/>
    <property type="match status" value="1"/>
</dbReference>
<dbReference type="Pfam" id="PF02362">
    <property type="entry name" value="B3"/>
    <property type="match status" value="3"/>
</dbReference>
<feature type="domain" description="TCP" evidence="7">
    <location>
        <begin position="1"/>
        <end position="39"/>
    </location>
</feature>
<dbReference type="InterPro" id="IPR015300">
    <property type="entry name" value="DNA-bd_pseudobarrel_sf"/>
</dbReference>
<accession>A0AAD4SFH4</accession>
<evidence type="ECO:0000256" key="1">
    <source>
        <dbReference type="ARBA" id="ARBA00004123"/>
    </source>
</evidence>
<dbReference type="PANTHER" id="PTHR31920:SF37">
    <property type="entry name" value="B3 DOMAIN-CONTAINING TRANSCRIPTION FACTOR VRN1"/>
    <property type="match status" value="1"/>
</dbReference>
<feature type="domain" description="TF-B3" evidence="6">
    <location>
        <begin position="225"/>
        <end position="318"/>
    </location>
</feature>
<dbReference type="PROSITE" id="PS51369">
    <property type="entry name" value="TCP"/>
    <property type="match status" value="1"/>
</dbReference>
<dbReference type="PROSITE" id="PS50863">
    <property type="entry name" value="B3"/>
    <property type="match status" value="3"/>
</dbReference>
<keyword evidence="9" id="KW-1185">Reference proteome</keyword>
<keyword evidence="2" id="KW-0805">Transcription regulation</keyword>
<evidence type="ECO:0000256" key="2">
    <source>
        <dbReference type="ARBA" id="ARBA00023015"/>
    </source>
</evidence>
<dbReference type="InterPro" id="IPR050655">
    <property type="entry name" value="Plant_B3_domain"/>
</dbReference>